<feature type="compositionally biased region" description="Basic and acidic residues" evidence="3">
    <location>
        <begin position="205"/>
        <end position="221"/>
    </location>
</feature>
<accession>A0A1Y1ZIC2</accession>
<comment type="caution">
    <text evidence="4">The sequence shown here is derived from an EMBL/GenBank/DDBJ whole genome shotgun (WGS) entry which is preliminary data.</text>
</comment>
<dbReference type="Proteomes" id="UP000193144">
    <property type="component" value="Unassembled WGS sequence"/>
</dbReference>
<dbReference type="InterPro" id="IPR043129">
    <property type="entry name" value="ATPase_NBD"/>
</dbReference>
<feature type="region of interest" description="Disordered" evidence="3">
    <location>
        <begin position="1"/>
        <end position="129"/>
    </location>
</feature>
<dbReference type="PANTHER" id="PTHR14187">
    <property type="entry name" value="ALPHA KINASE/ELONGATION FACTOR 2 KINASE"/>
    <property type="match status" value="1"/>
</dbReference>
<reference evidence="4 5" key="1">
    <citation type="submission" date="2016-07" db="EMBL/GenBank/DDBJ databases">
        <title>Pervasive Adenine N6-methylation of Active Genes in Fungi.</title>
        <authorList>
            <consortium name="DOE Joint Genome Institute"/>
            <person name="Mondo S.J."/>
            <person name="Dannebaum R.O."/>
            <person name="Kuo R.C."/>
            <person name="Labutti K."/>
            <person name="Haridas S."/>
            <person name="Kuo A."/>
            <person name="Salamov A."/>
            <person name="Ahrendt S.R."/>
            <person name="Lipzen A."/>
            <person name="Sullivan W."/>
            <person name="Andreopoulos W.B."/>
            <person name="Clum A."/>
            <person name="Lindquist E."/>
            <person name="Daum C."/>
            <person name="Ramamoorthy G.K."/>
            <person name="Gryganskyi A."/>
            <person name="Culley D."/>
            <person name="Magnuson J.K."/>
            <person name="James T.Y."/>
            <person name="O'Malley M.A."/>
            <person name="Stajich J.E."/>
            <person name="Spatafora J.W."/>
            <person name="Visel A."/>
            <person name="Grigoriev I.V."/>
        </authorList>
    </citation>
    <scope>NUCLEOTIDE SEQUENCE [LARGE SCALE GENOMIC DNA]</scope>
    <source>
        <strain evidence="4 5">CBS 115471</strain>
    </source>
</reference>
<keyword evidence="2" id="KW-0067">ATP-binding</keyword>
<dbReference type="STRING" id="1231657.A0A1Y1ZIC2"/>
<feature type="compositionally biased region" description="Polar residues" evidence="3">
    <location>
        <begin position="80"/>
        <end position="123"/>
    </location>
</feature>
<dbReference type="Pfam" id="PF00012">
    <property type="entry name" value="HSP70"/>
    <property type="match status" value="1"/>
</dbReference>
<evidence type="ECO:0000256" key="2">
    <source>
        <dbReference type="ARBA" id="ARBA00022840"/>
    </source>
</evidence>
<feature type="compositionally biased region" description="Polar residues" evidence="3">
    <location>
        <begin position="288"/>
        <end position="299"/>
    </location>
</feature>
<feature type="region of interest" description="Disordered" evidence="3">
    <location>
        <begin position="155"/>
        <end position="182"/>
    </location>
</feature>
<evidence type="ECO:0000313" key="4">
    <source>
        <dbReference type="EMBL" id="ORY10010.1"/>
    </source>
</evidence>
<evidence type="ECO:0000313" key="5">
    <source>
        <dbReference type="Proteomes" id="UP000193144"/>
    </source>
</evidence>
<keyword evidence="1" id="KW-0547">Nucleotide-binding</keyword>
<evidence type="ECO:0000256" key="1">
    <source>
        <dbReference type="ARBA" id="ARBA00022741"/>
    </source>
</evidence>
<feature type="region of interest" description="Disordered" evidence="3">
    <location>
        <begin position="195"/>
        <end position="236"/>
    </location>
</feature>
<dbReference type="EMBL" id="MCFA01000079">
    <property type="protein sequence ID" value="ORY10010.1"/>
    <property type="molecule type" value="Genomic_DNA"/>
</dbReference>
<gene>
    <name evidence="4" type="ORF">BCR34DRAFT_602468</name>
</gene>
<name>A0A1Y1ZIC2_9PLEO</name>
<dbReference type="Gene3D" id="3.90.640.10">
    <property type="entry name" value="Actin, Chain A, domain 4"/>
    <property type="match status" value="1"/>
</dbReference>
<feature type="region of interest" description="Disordered" evidence="3">
    <location>
        <begin position="273"/>
        <end position="325"/>
    </location>
</feature>
<dbReference type="CDD" id="cd10170">
    <property type="entry name" value="ASKHA_NBD_HSP70"/>
    <property type="match status" value="1"/>
</dbReference>
<dbReference type="Gene3D" id="3.30.420.40">
    <property type="match status" value="2"/>
</dbReference>
<organism evidence="4 5">
    <name type="scientific">Clohesyomyces aquaticus</name>
    <dbReference type="NCBI Taxonomy" id="1231657"/>
    <lineage>
        <taxon>Eukaryota</taxon>
        <taxon>Fungi</taxon>
        <taxon>Dikarya</taxon>
        <taxon>Ascomycota</taxon>
        <taxon>Pezizomycotina</taxon>
        <taxon>Dothideomycetes</taxon>
        <taxon>Pleosporomycetidae</taxon>
        <taxon>Pleosporales</taxon>
        <taxon>Lindgomycetaceae</taxon>
        <taxon>Clohesyomyces</taxon>
    </lineage>
</organism>
<dbReference type="PANTHER" id="PTHR14187:SF5">
    <property type="entry name" value="HEAT SHOCK 70 KDA PROTEIN 12A"/>
    <property type="match status" value="1"/>
</dbReference>
<feature type="compositionally biased region" description="Polar residues" evidence="3">
    <location>
        <begin position="24"/>
        <end position="34"/>
    </location>
</feature>
<protein>
    <submittedName>
        <fullName evidence="4">Uncharacterized protein</fullName>
    </submittedName>
</protein>
<keyword evidence="5" id="KW-1185">Reference proteome</keyword>
<proteinExistence type="predicted"/>
<sequence length="1014" mass="111707">MSDPRSGYESGRPQNEYDSRFDLQVQSTRTSIAPQASLDKGPSLSHPWDHTYNDSPWRPREGTANISVSSPSYSDGIISTGHSSADTQTPYTQSPHNQKLSPSGCDQGNLSQVQTGSETTSPPGQRFSKWTWDADRKEHWCYDYTSNSYHWSKGGVVEGQPKNETRSGAAHSLDQPGRDSYPREELAKGMAGLTVSGGLQAASNVEDKRMPSTENRNEEHTGYPAISTESGSPSVRIDSTTSLKANEDVLYHTGIPTTNIWWDFQEAQSGIPNYHSRNQDNGEKGNLISLSCLNTSPSSPVHYKDQPAANRPTRSDETTYRTGTTTGEHLGQRVWDANREDYRYESSKNSYEYAKGGIIYAGPDLEKPFEGHQDNTSQLPITPSYGLPNPIPAIEAFTSGGHPDSSPWGAKSPTYQRVPRERVSSLPPLGTVLTLPQLNAPSHGTPPENIGLIVAAQDTISFDYSGASGPTAVVPTHPYFHDSIPSPISYVEKVTCVIDLSDGNKIQVAMEAPSTGRAYVKTLENSGVSKTVDSFFANDRTSSSASVAKKVTQQILAFADSAISEVLQGSNAAPKVTLKIIHPGDASDKDKADVAEGIRAAKICDDLKQVSSTEAAIVDILKSSENIRSPDTVSITSGDRVVVCHSTGSVVDATTYFVGTDQGSLNEVVAGEGEGKGADSIDEELRKWMGKTFVWKEKSKKSRQAFRTSDIEPGTRFSKEFQDVKTRFGSEDNADEWFWLTLAMPDFPASWQYSNGMIRISQDNLKSFFQPVLNAVNKVLEHQVRQAEYASANVNKVLLVGELTRFPYIKNEVAQWCNSPTTHWQTPLHFIWFARPRYALVQGAIYQERENVKVQRKSRRHYGYVLLLAFEHGDRESYKVTDQYDGRKLCKNRASWRFAKGTDIESNTCVSQDCSQTLRAGDRPSPLKLICSTADGQPRYGTDGCVETIGSVELAFTFQDLQSATPDGPRNGWWQPRFRVDVELGHDDMLHVKAVLSDGSERIVGQSSIKYESG</sequence>
<dbReference type="SUPFAM" id="SSF53067">
    <property type="entry name" value="Actin-like ATPase domain"/>
    <property type="match status" value="1"/>
</dbReference>
<dbReference type="GO" id="GO:0140662">
    <property type="term" value="F:ATP-dependent protein folding chaperone"/>
    <property type="evidence" value="ECO:0007669"/>
    <property type="project" value="InterPro"/>
</dbReference>
<feature type="compositionally biased region" description="Polar residues" evidence="3">
    <location>
        <begin position="227"/>
        <end position="236"/>
    </location>
</feature>
<dbReference type="GO" id="GO:0005524">
    <property type="term" value="F:ATP binding"/>
    <property type="evidence" value="ECO:0007669"/>
    <property type="project" value="UniProtKB-KW"/>
</dbReference>
<dbReference type="AlphaFoldDB" id="A0A1Y1ZIC2"/>
<feature type="compositionally biased region" description="Basic and acidic residues" evidence="3">
    <location>
        <begin position="47"/>
        <end position="61"/>
    </location>
</feature>
<dbReference type="InterPro" id="IPR013126">
    <property type="entry name" value="Hsp_70_fam"/>
</dbReference>
<feature type="compositionally biased region" description="Polar residues" evidence="3">
    <location>
        <begin position="64"/>
        <end position="73"/>
    </location>
</feature>
<dbReference type="OrthoDB" id="10613103at2759"/>
<evidence type="ECO:0000256" key="3">
    <source>
        <dbReference type="SAM" id="MobiDB-lite"/>
    </source>
</evidence>